<proteinExistence type="predicted"/>
<name>A0A067SHZ6_GALM3</name>
<reference evidence="2" key="1">
    <citation type="journal article" date="2014" name="Proc. Natl. Acad. Sci. U.S.A.">
        <title>Extensive sampling of basidiomycete genomes demonstrates inadequacy of the white-rot/brown-rot paradigm for wood decay fungi.</title>
        <authorList>
            <person name="Riley R."/>
            <person name="Salamov A.A."/>
            <person name="Brown D.W."/>
            <person name="Nagy L.G."/>
            <person name="Floudas D."/>
            <person name="Held B.W."/>
            <person name="Levasseur A."/>
            <person name="Lombard V."/>
            <person name="Morin E."/>
            <person name="Otillar R."/>
            <person name="Lindquist E.A."/>
            <person name="Sun H."/>
            <person name="LaButti K.M."/>
            <person name="Schmutz J."/>
            <person name="Jabbour D."/>
            <person name="Luo H."/>
            <person name="Baker S.E."/>
            <person name="Pisabarro A.G."/>
            <person name="Walton J.D."/>
            <person name="Blanchette R.A."/>
            <person name="Henrissat B."/>
            <person name="Martin F."/>
            <person name="Cullen D."/>
            <person name="Hibbett D.S."/>
            <person name="Grigoriev I.V."/>
        </authorList>
    </citation>
    <scope>NUCLEOTIDE SEQUENCE [LARGE SCALE GENOMIC DNA]</scope>
    <source>
        <strain evidence="2">CBS 339.88</strain>
    </source>
</reference>
<gene>
    <name evidence="1" type="ORF">GALMADRAFT_229952</name>
</gene>
<evidence type="ECO:0000313" key="2">
    <source>
        <dbReference type="Proteomes" id="UP000027222"/>
    </source>
</evidence>
<keyword evidence="2" id="KW-1185">Reference proteome</keyword>
<protein>
    <submittedName>
        <fullName evidence="1">Uncharacterized protein</fullName>
    </submittedName>
</protein>
<dbReference type="HOGENOM" id="CLU_2867796_0_0_1"/>
<organism evidence="1 2">
    <name type="scientific">Galerina marginata (strain CBS 339.88)</name>
    <dbReference type="NCBI Taxonomy" id="685588"/>
    <lineage>
        <taxon>Eukaryota</taxon>
        <taxon>Fungi</taxon>
        <taxon>Dikarya</taxon>
        <taxon>Basidiomycota</taxon>
        <taxon>Agaricomycotina</taxon>
        <taxon>Agaricomycetes</taxon>
        <taxon>Agaricomycetidae</taxon>
        <taxon>Agaricales</taxon>
        <taxon>Agaricineae</taxon>
        <taxon>Strophariaceae</taxon>
        <taxon>Galerina</taxon>
    </lineage>
</organism>
<dbReference type="EMBL" id="KL142396">
    <property type="protein sequence ID" value="KDR70560.1"/>
    <property type="molecule type" value="Genomic_DNA"/>
</dbReference>
<dbReference type="OrthoDB" id="823504at2759"/>
<dbReference type="Proteomes" id="UP000027222">
    <property type="component" value="Unassembled WGS sequence"/>
</dbReference>
<sequence length="64" mass="7570">MVDIEARHWGSLHDERIWAFPGLRQFQTLELCDPNPEIAGPARCLYGHVDNLELTFYKSSRRRR</sequence>
<accession>A0A067SHZ6</accession>
<evidence type="ECO:0000313" key="1">
    <source>
        <dbReference type="EMBL" id="KDR70560.1"/>
    </source>
</evidence>
<dbReference type="AlphaFoldDB" id="A0A067SHZ6"/>